<accession>A0AAP0EDN3</accession>
<organism evidence="2 3">
    <name type="scientific">Stephania cephalantha</name>
    <dbReference type="NCBI Taxonomy" id="152367"/>
    <lineage>
        <taxon>Eukaryota</taxon>
        <taxon>Viridiplantae</taxon>
        <taxon>Streptophyta</taxon>
        <taxon>Embryophyta</taxon>
        <taxon>Tracheophyta</taxon>
        <taxon>Spermatophyta</taxon>
        <taxon>Magnoliopsida</taxon>
        <taxon>Ranunculales</taxon>
        <taxon>Menispermaceae</taxon>
        <taxon>Menispermoideae</taxon>
        <taxon>Cissampelideae</taxon>
        <taxon>Stephania</taxon>
    </lineage>
</organism>
<name>A0AAP0EDN3_9MAGN</name>
<keyword evidence="1" id="KW-0732">Signal</keyword>
<feature type="chain" id="PRO_5042975793" evidence="1">
    <location>
        <begin position="28"/>
        <end position="60"/>
    </location>
</feature>
<sequence length="60" mass="6942">MHMRLDLSSRLVHQLLLIYQIILSISSDTPSSTYFPFLGFAILCDSSECEHNFELHIETQ</sequence>
<feature type="signal peptide" evidence="1">
    <location>
        <begin position="1"/>
        <end position="27"/>
    </location>
</feature>
<evidence type="ECO:0000313" key="2">
    <source>
        <dbReference type="EMBL" id="KAK9088907.1"/>
    </source>
</evidence>
<proteinExistence type="predicted"/>
<evidence type="ECO:0000313" key="3">
    <source>
        <dbReference type="Proteomes" id="UP001419268"/>
    </source>
</evidence>
<reference evidence="2 3" key="1">
    <citation type="submission" date="2024-01" db="EMBL/GenBank/DDBJ databases">
        <title>Genome assemblies of Stephania.</title>
        <authorList>
            <person name="Yang L."/>
        </authorList>
    </citation>
    <scope>NUCLEOTIDE SEQUENCE [LARGE SCALE GENOMIC DNA]</scope>
    <source>
        <strain evidence="2">JXDWG</strain>
        <tissue evidence="2">Leaf</tissue>
    </source>
</reference>
<comment type="caution">
    <text evidence="2">The sequence shown here is derived from an EMBL/GenBank/DDBJ whole genome shotgun (WGS) entry which is preliminary data.</text>
</comment>
<keyword evidence="3" id="KW-1185">Reference proteome</keyword>
<dbReference type="EMBL" id="JBBNAG010000012">
    <property type="protein sequence ID" value="KAK9088907.1"/>
    <property type="molecule type" value="Genomic_DNA"/>
</dbReference>
<dbReference type="Proteomes" id="UP001419268">
    <property type="component" value="Unassembled WGS sequence"/>
</dbReference>
<dbReference type="AlphaFoldDB" id="A0AAP0EDN3"/>
<gene>
    <name evidence="2" type="ORF">Scep_027989</name>
</gene>
<evidence type="ECO:0000256" key="1">
    <source>
        <dbReference type="SAM" id="SignalP"/>
    </source>
</evidence>
<protein>
    <submittedName>
        <fullName evidence="2">Uncharacterized protein</fullName>
    </submittedName>
</protein>